<dbReference type="Proteomes" id="UP001207337">
    <property type="component" value="Unassembled WGS sequence"/>
</dbReference>
<name>A0ABT3PWT3_9BACT</name>
<feature type="domain" description="HTH araC/xylS-type" evidence="5">
    <location>
        <begin position="273"/>
        <end position="377"/>
    </location>
</feature>
<keyword evidence="2" id="KW-0238">DNA-binding</keyword>
<dbReference type="PANTHER" id="PTHR43280:SF29">
    <property type="entry name" value="ARAC-FAMILY TRANSCRIPTIONAL REGULATOR"/>
    <property type="match status" value="1"/>
</dbReference>
<evidence type="ECO:0000259" key="5">
    <source>
        <dbReference type="PROSITE" id="PS01124"/>
    </source>
</evidence>
<comment type="caution">
    <text evidence="6">The sequence shown here is derived from an EMBL/GenBank/DDBJ whole genome shotgun (WGS) entry which is preliminary data.</text>
</comment>
<proteinExistence type="predicted"/>
<sequence length="382" mass="43211">MILEAFFLLGAIHGFILALILSQKKVNRLPNKLLALLMIVFSIDLGMAAFHSFGLHTAYPDFIGIDYPITLLYGPLLYLYVKTMKDGCSTIKRYDYLHFVPFIILLIYMIPFYTGTSTAKLAFITSPQELSHTFGFGFINHLKVLHGLTYAGCLIFMLLSYRKKLKDSFSSIEKVNLNWLQNFVIASIVLAAIAGGIHFTNFSNTTLMGLGESVYSNITLLSVTIFVYGIGYMGLYQAEVFTESKPAENSNHTPQEQYQKSGLTQEEAERYAKEIRKVMEEQKLYQDSDLKLADLAKEFSISSHNLTEILNQYMGQNFYDFVNHYRVKEVKQKLKDPGSKNKTLLALALDAGFNSKSSFNSVFKKQTGMTPSQFRKNHSIPG</sequence>
<gene>
    <name evidence="6" type="ORF">LQ318_05305</name>
</gene>
<keyword evidence="1" id="KW-0805">Transcription regulation</keyword>
<dbReference type="SUPFAM" id="SSF46689">
    <property type="entry name" value="Homeodomain-like"/>
    <property type="match status" value="1"/>
</dbReference>
<dbReference type="InterPro" id="IPR018060">
    <property type="entry name" value="HTH_AraC"/>
</dbReference>
<feature type="transmembrane region" description="Helical" evidence="4">
    <location>
        <begin position="134"/>
        <end position="159"/>
    </location>
</feature>
<dbReference type="RefSeq" id="WP_265788187.1">
    <property type="nucleotide sequence ID" value="NZ_BAABRS010000001.1"/>
</dbReference>
<dbReference type="InterPro" id="IPR018062">
    <property type="entry name" value="HTH_AraC-typ_CS"/>
</dbReference>
<evidence type="ECO:0000313" key="7">
    <source>
        <dbReference type="Proteomes" id="UP001207337"/>
    </source>
</evidence>
<keyword evidence="4" id="KW-1133">Transmembrane helix</keyword>
<evidence type="ECO:0000256" key="1">
    <source>
        <dbReference type="ARBA" id="ARBA00023015"/>
    </source>
</evidence>
<feature type="transmembrane region" description="Helical" evidence="4">
    <location>
        <begin position="179"/>
        <end position="202"/>
    </location>
</feature>
<feature type="transmembrane region" description="Helical" evidence="4">
    <location>
        <begin position="214"/>
        <end position="235"/>
    </location>
</feature>
<evidence type="ECO:0000256" key="4">
    <source>
        <dbReference type="SAM" id="Phobius"/>
    </source>
</evidence>
<keyword evidence="7" id="KW-1185">Reference proteome</keyword>
<protein>
    <submittedName>
        <fullName evidence="6">Helix-turn-helix domain-containing protein</fullName>
    </submittedName>
</protein>
<feature type="transmembrane region" description="Helical" evidence="4">
    <location>
        <begin position="62"/>
        <end position="81"/>
    </location>
</feature>
<dbReference type="Pfam" id="PF12833">
    <property type="entry name" value="HTH_18"/>
    <property type="match status" value="1"/>
</dbReference>
<dbReference type="SMART" id="SM00342">
    <property type="entry name" value="HTH_ARAC"/>
    <property type="match status" value="1"/>
</dbReference>
<dbReference type="InterPro" id="IPR020449">
    <property type="entry name" value="Tscrpt_reg_AraC-type_HTH"/>
</dbReference>
<reference evidence="6 7" key="1">
    <citation type="submission" date="2021-11" db="EMBL/GenBank/DDBJ databases">
        <title>Aliifidinibius sp. nov., a new bacterium isolated from saline soil.</title>
        <authorList>
            <person name="Galisteo C."/>
            <person name="De La Haba R."/>
            <person name="Sanchez-Porro C."/>
            <person name="Ventosa A."/>
        </authorList>
    </citation>
    <scope>NUCLEOTIDE SEQUENCE [LARGE SCALE GENOMIC DNA]</scope>
    <source>
        <strain evidence="6 7">KACC 190600</strain>
    </source>
</reference>
<keyword evidence="3" id="KW-0804">Transcription</keyword>
<keyword evidence="4" id="KW-0472">Membrane</keyword>
<accession>A0ABT3PWT3</accession>
<evidence type="ECO:0000256" key="3">
    <source>
        <dbReference type="ARBA" id="ARBA00023163"/>
    </source>
</evidence>
<feature type="transmembrane region" description="Helical" evidence="4">
    <location>
        <begin position="6"/>
        <end position="22"/>
    </location>
</feature>
<dbReference type="Gene3D" id="1.10.10.60">
    <property type="entry name" value="Homeodomain-like"/>
    <property type="match status" value="2"/>
</dbReference>
<feature type="transmembrane region" description="Helical" evidence="4">
    <location>
        <begin position="34"/>
        <end position="56"/>
    </location>
</feature>
<feature type="transmembrane region" description="Helical" evidence="4">
    <location>
        <begin position="93"/>
        <end position="114"/>
    </location>
</feature>
<keyword evidence="4" id="KW-0812">Transmembrane</keyword>
<dbReference type="EMBL" id="JAJNDC010000001">
    <property type="protein sequence ID" value="MCW9712319.1"/>
    <property type="molecule type" value="Genomic_DNA"/>
</dbReference>
<dbReference type="PANTHER" id="PTHR43280">
    <property type="entry name" value="ARAC-FAMILY TRANSCRIPTIONAL REGULATOR"/>
    <property type="match status" value="1"/>
</dbReference>
<organism evidence="6 7">
    <name type="scientific">Fodinibius salicampi</name>
    <dbReference type="NCBI Taxonomy" id="1920655"/>
    <lineage>
        <taxon>Bacteria</taxon>
        <taxon>Pseudomonadati</taxon>
        <taxon>Balneolota</taxon>
        <taxon>Balneolia</taxon>
        <taxon>Balneolales</taxon>
        <taxon>Balneolaceae</taxon>
        <taxon>Fodinibius</taxon>
    </lineage>
</organism>
<dbReference type="PROSITE" id="PS01124">
    <property type="entry name" value="HTH_ARAC_FAMILY_2"/>
    <property type="match status" value="1"/>
</dbReference>
<dbReference type="PROSITE" id="PS00041">
    <property type="entry name" value="HTH_ARAC_FAMILY_1"/>
    <property type="match status" value="1"/>
</dbReference>
<dbReference type="InterPro" id="IPR009057">
    <property type="entry name" value="Homeodomain-like_sf"/>
</dbReference>
<dbReference type="PRINTS" id="PR00032">
    <property type="entry name" value="HTHARAC"/>
</dbReference>
<evidence type="ECO:0000313" key="6">
    <source>
        <dbReference type="EMBL" id="MCW9712319.1"/>
    </source>
</evidence>
<evidence type="ECO:0000256" key="2">
    <source>
        <dbReference type="ARBA" id="ARBA00023125"/>
    </source>
</evidence>